<evidence type="ECO:0000256" key="5">
    <source>
        <dbReference type="ARBA" id="ARBA00023239"/>
    </source>
</evidence>
<keyword evidence="3" id="KW-0210">Decarboxylase</keyword>
<evidence type="ECO:0000256" key="1">
    <source>
        <dbReference type="ARBA" id="ARBA00004861"/>
    </source>
</evidence>
<name>A0A0P9EY13_9CHLR</name>
<keyword evidence="4" id="KW-0665">Pyrimidine biosynthesis</keyword>
<dbReference type="Proteomes" id="UP000050509">
    <property type="component" value="Unassembled WGS sequence"/>
</dbReference>
<evidence type="ECO:0000256" key="3">
    <source>
        <dbReference type="ARBA" id="ARBA00022793"/>
    </source>
</evidence>
<dbReference type="Pfam" id="PF00215">
    <property type="entry name" value="OMPdecase"/>
    <property type="match status" value="1"/>
</dbReference>
<organism evidence="9 10">
    <name type="scientific">Kouleothrix aurantiaca</name>
    <dbReference type="NCBI Taxonomy" id="186479"/>
    <lineage>
        <taxon>Bacteria</taxon>
        <taxon>Bacillati</taxon>
        <taxon>Chloroflexota</taxon>
        <taxon>Chloroflexia</taxon>
        <taxon>Chloroflexales</taxon>
        <taxon>Roseiflexineae</taxon>
        <taxon>Roseiflexaceae</taxon>
        <taxon>Kouleothrix</taxon>
    </lineage>
</organism>
<dbReference type="EC" id="4.1.1.23" evidence="7"/>
<evidence type="ECO:0000256" key="6">
    <source>
        <dbReference type="ARBA" id="ARBA00049157"/>
    </source>
</evidence>
<evidence type="ECO:0000256" key="4">
    <source>
        <dbReference type="ARBA" id="ARBA00022975"/>
    </source>
</evidence>
<evidence type="ECO:0000259" key="8">
    <source>
        <dbReference type="Pfam" id="PF00215"/>
    </source>
</evidence>
<dbReference type="GO" id="GO:0006207">
    <property type="term" value="P:'de novo' pyrimidine nucleobase biosynthetic process"/>
    <property type="evidence" value="ECO:0007669"/>
    <property type="project" value="InterPro"/>
</dbReference>
<evidence type="ECO:0000256" key="2">
    <source>
        <dbReference type="ARBA" id="ARBA00008847"/>
    </source>
</evidence>
<feature type="domain" description="Orotidine 5'-phosphate decarboxylase" evidence="8">
    <location>
        <begin position="18"/>
        <end position="137"/>
    </location>
</feature>
<dbReference type="SUPFAM" id="SSF51366">
    <property type="entry name" value="Ribulose-phoshate binding barrel"/>
    <property type="match status" value="1"/>
</dbReference>
<protein>
    <recommendedName>
        <fullName evidence="7">Orotidine-5'-phosphate decarboxylase</fullName>
        <ecNumber evidence="7">4.1.1.23</ecNumber>
    </recommendedName>
</protein>
<dbReference type="AlphaFoldDB" id="A0A0P9EY13"/>
<keyword evidence="10" id="KW-1185">Reference proteome</keyword>
<dbReference type="Gene3D" id="3.20.20.70">
    <property type="entry name" value="Aldolase class I"/>
    <property type="match status" value="1"/>
</dbReference>
<dbReference type="InterPro" id="IPR001754">
    <property type="entry name" value="OMPdeCOase_dom"/>
</dbReference>
<feature type="non-terminal residue" evidence="9">
    <location>
        <position position="141"/>
    </location>
</feature>
<dbReference type="PANTHER" id="PTHR43375:SF1">
    <property type="entry name" value="OROTIDINE 5'-PHOSPHATE DECARBOXYLASE"/>
    <property type="match status" value="1"/>
</dbReference>
<dbReference type="NCBIfam" id="TIGR02127">
    <property type="entry name" value="pyrF_sub2"/>
    <property type="match status" value="1"/>
</dbReference>
<evidence type="ECO:0000313" key="10">
    <source>
        <dbReference type="Proteomes" id="UP000050509"/>
    </source>
</evidence>
<keyword evidence="5" id="KW-0456">Lyase</keyword>
<dbReference type="GO" id="GO:0004590">
    <property type="term" value="F:orotidine-5'-phosphate decarboxylase activity"/>
    <property type="evidence" value="ECO:0007669"/>
    <property type="project" value="UniProtKB-UniRule"/>
</dbReference>
<dbReference type="GO" id="GO:0044205">
    <property type="term" value="P:'de novo' UMP biosynthetic process"/>
    <property type="evidence" value="ECO:0007669"/>
    <property type="project" value="UniProtKB-UniPathway"/>
</dbReference>
<sequence length="141" mass="15003">MSHFTYALRAAAERNRSHLCVGLDPTRLPAQFTNAEDGLYDFCMAIVEATADLACTFKPNIAFFEAHGPAGISSLRRLIADMPRSVPVIVDAKRGDIGSTAAAYAQAIFDQLGADAVTLSPYLGGDALAPFLAYADKGCFI</sequence>
<reference evidence="9 10" key="1">
    <citation type="submission" date="2015-09" db="EMBL/GenBank/DDBJ databases">
        <title>Draft genome sequence of Kouleothrix aurantiaca JCM 19913.</title>
        <authorList>
            <person name="Hemp J."/>
        </authorList>
    </citation>
    <scope>NUCLEOTIDE SEQUENCE [LARGE SCALE GENOMIC DNA]</scope>
    <source>
        <strain evidence="9 10">COM-B</strain>
    </source>
</reference>
<dbReference type="PROSITE" id="PS00156">
    <property type="entry name" value="OMPDECASE"/>
    <property type="match status" value="1"/>
</dbReference>
<accession>A0A0P9EY13</accession>
<comment type="pathway">
    <text evidence="1">Pyrimidine metabolism; UMP biosynthesis via de novo pathway; UMP from orotate: step 2/2.</text>
</comment>
<evidence type="ECO:0000256" key="7">
    <source>
        <dbReference type="NCBIfam" id="TIGR02127"/>
    </source>
</evidence>
<evidence type="ECO:0000313" key="9">
    <source>
        <dbReference type="EMBL" id="KPV49129.1"/>
    </source>
</evidence>
<comment type="caution">
    <text evidence="9">The sequence shown here is derived from an EMBL/GenBank/DDBJ whole genome shotgun (WGS) entry which is preliminary data.</text>
</comment>
<dbReference type="InterPro" id="IPR011995">
    <property type="entry name" value="OMPdecase_type-2"/>
</dbReference>
<dbReference type="PANTHER" id="PTHR43375">
    <property type="entry name" value="OROTIDINE 5'-PHOSPHATE DECARBOXYLASE"/>
    <property type="match status" value="1"/>
</dbReference>
<dbReference type="UniPathway" id="UPA00070">
    <property type="reaction ID" value="UER00120"/>
</dbReference>
<dbReference type="EMBL" id="LJCR01002178">
    <property type="protein sequence ID" value="KPV49129.1"/>
    <property type="molecule type" value="Genomic_DNA"/>
</dbReference>
<comment type="similarity">
    <text evidence="2">Belongs to the OMP decarboxylase family. Type 2 subfamily.</text>
</comment>
<gene>
    <name evidence="9" type="ORF">SE17_34360</name>
</gene>
<proteinExistence type="inferred from homology"/>
<dbReference type="InterPro" id="IPR011060">
    <property type="entry name" value="RibuloseP-bd_barrel"/>
</dbReference>
<dbReference type="InterPro" id="IPR018089">
    <property type="entry name" value="OMPdecase_AS"/>
</dbReference>
<comment type="catalytic activity">
    <reaction evidence="6">
        <text>orotidine 5'-phosphate + H(+) = UMP + CO2</text>
        <dbReference type="Rhea" id="RHEA:11596"/>
        <dbReference type="ChEBI" id="CHEBI:15378"/>
        <dbReference type="ChEBI" id="CHEBI:16526"/>
        <dbReference type="ChEBI" id="CHEBI:57538"/>
        <dbReference type="ChEBI" id="CHEBI:57865"/>
        <dbReference type="EC" id="4.1.1.23"/>
    </reaction>
</comment>
<dbReference type="InterPro" id="IPR013785">
    <property type="entry name" value="Aldolase_TIM"/>
</dbReference>
<dbReference type="CDD" id="cd04725">
    <property type="entry name" value="OMP_decarboxylase_like"/>
    <property type="match status" value="1"/>
</dbReference>